<name>A0ABX4M9D2_9ACTO</name>
<dbReference type="PANTHER" id="PTHR42924">
    <property type="entry name" value="EXONUCLEASE"/>
    <property type="match status" value="1"/>
</dbReference>
<protein>
    <submittedName>
        <fullName evidence="2">PHP domain-containing protein</fullName>
    </submittedName>
</protein>
<evidence type="ECO:0000259" key="1">
    <source>
        <dbReference type="SMART" id="SM00481"/>
    </source>
</evidence>
<organism evidence="2 3">
    <name type="scientific">Actinomyces ruminis</name>
    <dbReference type="NCBI Taxonomy" id="1937003"/>
    <lineage>
        <taxon>Bacteria</taxon>
        <taxon>Bacillati</taxon>
        <taxon>Actinomycetota</taxon>
        <taxon>Actinomycetes</taxon>
        <taxon>Actinomycetales</taxon>
        <taxon>Actinomycetaceae</taxon>
        <taxon>Actinomyces</taxon>
    </lineage>
</organism>
<comment type="caution">
    <text evidence="2">The sequence shown here is derived from an EMBL/GenBank/DDBJ whole genome shotgun (WGS) entry which is preliminary data.</text>
</comment>
<dbReference type="CDD" id="cd07432">
    <property type="entry name" value="PHP_HisPPase"/>
    <property type="match status" value="1"/>
</dbReference>
<dbReference type="Proteomes" id="UP000194577">
    <property type="component" value="Unassembled WGS sequence"/>
</dbReference>
<feature type="domain" description="Polymerase/histidinol phosphatase N-terminal" evidence="1">
    <location>
        <begin position="150"/>
        <end position="215"/>
    </location>
</feature>
<evidence type="ECO:0000313" key="3">
    <source>
        <dbReference type="Proteomes" id="UP000194577"/>
    </source>
</evidence>
<dbReference type="InterPro" id="IPR003141">
    <property type="entry name" value="Pol/His_phosphatase_N"/>
</dbReference>
<dbReference type="InterPro" id="IPR052018">
    <property type="entry name" value="PHP_domain"/>
</dbReference>
<reference evidence="2 3" key="1">
    <citation type="submission" date="2017-10" db="EMBL/GenBank/DDBJ databases">
        <title>Draft genome sequence of cellulolytic Actinomyces sp CtC72 isolated from cattle rumen fluid.</title>
        <authorList>
            <person name="Joshi A.J."/>
            <person name="Vasudevan G."/>
            <person name="Lanjekar V.B."/>
            <person name="Hivarkar S."/>
            <person name="Engineer A."/>
            <person name="Pore S.D."/>
            <person name="Dhakephalkar P.K."/>
            <person name="Dagar S."/>
        </authorList>
    </citation>
    <scope>NUCLEOTIDE SEQUENCE [LARGE SCALE GENOMIC DNA]</scope>
    <source>
        <strain evidence="3">CtC72</strain>
    </source>
</reference>
<dbReference type="EMBL" id="MTPX02000068">
    <property type="protein sequence ID" value="PHP52049.1"/>
    <property type="molecule type" value="Genomic_DNA"/>
</dbReference>
<dbReference type="RefSeq" id="WP_086614494.1">
    <property type="nucleotide sequence ID" value="NZ_MTPX02000068.1"/>
</dbReference>
<dbReference type="SMART" id="SM00481">
    <property type="entry name" value="POLIIIAc"/>
    <property type="match status" value="1"/>
</dbReference>
<dbReference type="NCBIfam" id="NF038032">
    <property type="entry name" value="CehA_McbA_metalo"/>
    <property type="match status" value="1"/>
</dbReference>
<dbReference type="Gene3D" id="3.20.20.140">
    <property type="entry name" value="Metal-dependent hydrolases"/>
    <property type="match status" value="1"/>
</dbReference>
<gene>
    <name evidence="2" type="ORF">BW737_012565</name>
</gene>
<dbReference type="PANTHER" id="PTHR42924:SF3">
    <property type="entry name" value="POLYMERASE_HISTIDINOL PHOSPHATASE N-TERMINAL DOMAIN-CONTAINING PROTEIN"/>
    <property type="match status" value="1"/>
</dbReference>
<dbReference type="InterPro" id="IPR016195">
    <property type="entry name" value="Pol/histidinol_Pase-like"/>
</dbReference>
<proteinExistence type="predicted"/>
<sequence>MTVLQRTTLHPTLADQAADRYLRIPFELPQHVDSIEVLLEVGGDASNAVIDLGLLGPDGLRGWSGAARTNCVVTHNDATPGYLPGLQAGAWAVLVGLHQLPARGVDVSVTVMSPAATSPDHGARETPVQRVLSGSDRGLPAPPGLTWYAGDTHSHSLHSDGELSLWELANEAVRSGLDYLGCTEHNTVSHHEHLDAVGQRHGITLIPGQEITTHRGHANAWGRIGTIDFRQEADSWMREVERRGGFISMNHPVDGDCSWLHPLLSGTTGAELFHGSSYRNPASTAPLAWAAAGGRDSIIVGGSDFHNRSTPLRPGMPTTWIAAEECTAAALIDAMAVGRTTVSGAAHLLGPDEARPDLLKAPVLVRLGGIANHADEEIMAIDAVGTVLVDRSGNRLPIDQDRQVVHAPRNRGPFRLENPDRWMIALCA</sequence>
<evidence type="ECO:0000313" key="2">
    <source>
        <dbReference type="EMBL" id="PHP52049.1"/>
    </source>
</evidence>
<accession>A0ABX4M9D2</accession>
<keyword evidence="3" id="KW-1185">Reference proteome</keyword>
<dbReference type="SUPFAM" id="SSF89550">
    <property type="entry name" value="PHP domain-like"/>
    <property type="match status" value="1"/>
</dbReference>